<dbReference type="OrthoDB" id="8215557at2"/>
<keyword evidence="1" id="KW-0732">Signal</keyword>
<evidence type="ECO:0000259" key="2">
    <source>
        <dbReference type="Pfam" id="PF13472"/>
    </source>
</evidence>
<dbReference type="AlphaFoldDB" id="A0A0B4DQ30"/>
<dbReference type="RefSeq" id="WP_043452730.1">
    <property type="nucleotide sequence ID" value="NZ_JWTB01000021.1"/>
</dbReference>
<evidence type="ECO:0000313" key="3">
    <source>
        <dbReference type="EMBL" id="KIC66535.1"/>
    </source>
</evidence>
<feature type="chain" id="PRO_5038378669" evidence="1">
    <location>
        <begin position="31"/>
        <end position="299"/>
    </location>
</feature>
<feature type="signal peptide" evidence="1">
    <location>
        <begin position="1"/>
        <end position="30"/>
    </location>
</feature>
<gene>
    <name evidence="3" type="ORF">RM50_11650</name>
</gene>
<dbReference type="Proteomes" id="UP000031196">
    <property type="component" value="Unassembled WGS sequence"/>
</dbReference>
<sequence length="299" mass="29518">MPPAKANPRASARIAAAALSGLLAASAVLGVSGCAGTGASPYGSPWTGGQAGNAQAAGGQPGGGGAVTAAAATSRIRNPGNGRMEAVVPDINRTVLLIGDSQSEPADGWPRLGLASAGYNVYFCGRGGTGYVAANGATGNYIDALQRGDWLLPSGAPALIVIEGGGNDAASGASNARITENAERLIAELKARYPGTRMAMIGTLARGADNGGGRRSEVDALLGSVAGAHGLPFVSVGDWLTRYGLTKDLADSVHMNTAGRAALGGILAGRLRELGLDRKTSAGQGPLAAVAGGNGGYQD</sequence>
<name>A0A0B4DQ30_PSEPS</name>
<organism evidence="3 4">
    <name type="scientific">Pseudarthrobacter phenanthrenivorans</name>
    <name type="common">Arthrobacter phenanthrenivorans</name>
    <dbReference type="NCBI Taxonomy" id="361575"/>
    <lineage>
        <taxon>Bacteria</taxon>
        <taxon>Bacillati</taxon>
        <taxon>Actinomycetota</taxon>
        <taxon>Actinomycetes</taxon>
        <taxon>Micrococcales</taxon>
        <taxon>Micrococcaceae</taxon>
        <taxon>Pseudarthrobacter</taxon>
    </lineage>
</organism>
<dbReference type="EMBL" id="JWTB01000021">
    <property type="protein sequence ID" value="KIC66535.1"/>
    <property type="molecule type" value="Genomic_DNA"/>
</dbReference>
<protein>
    <submittedName>
        <fullName evidence="3">GDSL family lipase</fullName>
    </submittedName>
</protein>
<reference evidence="3 4" key="1">
    <citation type="submission" date="2014-12" db="EMBL/GenBank/DDBJ databases">
        <title>Genome sequencing of Arthrobacter phenanthrenivorans SWC37.</title>
        <authorList>
            <person name="Tan P.W."/>
            <person name="Chan K.-G."/>
        </authorList>
    </citation>
    <scope>NUCLEOTIDE SEQUENCE [LARGE SCALE GENOMIC DNA]</scope>
    <source>
        <strain evidence="3 4">SWC37</strain>
    </source>
</reference>
<dbReference type="SUPFAM" id="SSF52266">
    <property type="entry name" value="SGNH hydrolase"/>
    <property type="match status" value="1"/>
</dbReference>
<dbReference type="CDD" id="cd00229">
    <property type="entry name" value="SGNH_hydrolase"/>
    <property type="match status" value="1"/>
</dbReference>
<dbReference type="PROSITE" id="PS51257">
    <property type="entry name" value="PROKAR_LIPOPROTEIN"/>
    <property type="match status" value="1"/>
</dbReference>
<evidence type="ECO:0000256" key="1">
    <source>
        <dbReference type="SAM" id="SignalP"/>
    </source>
</evidence>
<evidence type="ECO:0000313" key="4">
    <source>
        <dbReference type="Proteomes" id="UP000031196"/>
    </source>
</evidence>
<accession>A0A0B4DQ30</accession>
<feature type="domain" description="SGNH hydrolase-type esterase" evidence="2">
    <location>
        <begin position="98"/>
        <end position="261"/>
    </location>
</feature>
<proteinExistence type="predicted"/>
<dbReference type="InterPro" id="IPR036514">
    <property type="entry name" value="SGNH_hydro_sf"/>
</dbReference>
<comment type="caution">
    <text evidence="3">The sequence shown here is derived from an EMBL/GenBank/DDBJ whole genome shotgun (WGS) entry which is preliminary data.</text>
</comment>
<dbReference type="Pfam" id="PF13472">
    <property type="entry name" value="Lipase_GDSL_2"/>
    <property type="match status" value="1"/>
</dbReference>
<dbReference type="Gene3D" id="3.40.50.1110">
    <property type="entry name" value="SGNH hydrolase"/>
    <property type="match status" value="1"/>
</dbReference>
<dbReference type="InterPro" id="IPR013830">
    <property type="entry name" value="SGNH_hydro"/>
</dbReference>